<dbReference type="InterPro" id="IPR035919">
    <property type="entry name" value="EAL_sf"/>
</dbReference>
<name>A0ABW5C0I0_9BACI</name>
<dbReference type="PANTHER" id="PTHR33121:SF76">
    <property type="entry name" value="SIGNALING PROTEIN"/>
    <property type="match status" value="1"/>
</dbReference>
<accession>A0ABW5C0I0</accession>
<evidence type="ECO:0000313" key="2">
    <source>
        <dbReference type="EMBL" id="MFD2214714.1"/>
    </source>
</evidence>
<dbReference type="PANTHER" id="PTHR33121">
    <property type="entry name" value="CYCLIC DI-GMP PHOSPHODIESTERASE PDEF"/>
    <property type="match status" value="1"/>
</dbReference>
<protein>
    <submittedName>
        <fullName evidence="2">EAL domain-containing protein</fullName>
    </submittedName>
</protein>
<dbReference type="Pfam" id="PF00563">
    <property type="entry name" value="EAL"/>
    <property type="match status" value="1"/>
</dbReference>
<dbReference type="Proteomes" id="UP001597318">
    <property type="component" value="Unassembled WGS sequence"/>
</dbReference>
<feature type="domain" description="EAL" evidence="1">
    <location>
        <begin position="1"/>
        <end position="236"/>
    </location>
</feature>
<dbReference type="Gene3D" id="3.20.20.450">
    <property type="entry name" value="EAL domain"/>
    <property type="match status" value="1"/>
</dbReference>
<dbReference type="CDD" id="cd01948">
    <property type="entry name" value="EAL"/>
    <property type="match status" value="1"/>
</dbReference>
<dbReference type="EMBL" id="JBHUIK010000003">
    <property type="protein sequence ID" value="MFD2214714.1"/>
    <property type="molecule type" value="Genomic_DNA"/>
</dbReference>
<dbReference type="PROSITE" id="PS50883">
    <property type="entry name" value="EAL"/>
    <property type="match status" value="1"/>
</dbReference>
<keyword evidence="3" id="KW-1185">Reference proteome</keyword>
<dbReference type="RefSeq" id="WP_247346074.1">
    <property type="nucleotide sequence ID" value="NZ_CP095550.1"/>
</dbReference>
<evidence type="ECO:0000259" key="1">
    <source>
        <dbReference type="PROSITE" id="PS50883"/>
    </source>
</evidence>
<dbReference type="SUPFAM" id="SSF141868">
    <property type="entry name" value="EAL domain-like"/>
    <property type="match status" value="1"/>
</dbReference>
<evidence type="ECO:0000313" key="3">
    <source>
        <dbReference type="Proteomes" id="UP001597318"/>
    </source>
</evidence>
<gene>
    <name evidence="2" type="ORF">ACFSKK_13575</name>
</gene>
<proteinExistence type="predicted"/>
<reference evidence="3" key="1">
    <citation type="journal article" date="2019" name="Int. J. Syst. Evol. Microbiol.">
        <title>The Global Catalogue of Microorganisms (GCM) 10K type strain sequencing project: providing services to taxonomists for standard genome sequencing and annotation.</title>
        <authorList>
            <consortium name="The Broad Institute Genomics Platform"/>
            <consortium name="The Broad Institute Genome Sequencing Center for Infectious Disease"/>
            <person name="Wu L."/>
            <person name="Ma J."/>
        </authorList>
    </citation>
    <scope>NUCLEOTIDE SEQUENCE [LARGE SCALE GENOMIC DNA]</scope>
    <source>
        <strain evidence="3">CGMCC 1.15474</strain>
    </source>
</reference>
<dbReference type="InterPro" id="IPR050706">
    <property type="entry name" value="Cyclic-di-GMP_PDE-like"/>
</dbReference>
<dbReference type="InterPro" id="IPR001633">
    <property type="entry name" value="EAL_dom"/>
</dbReference>
<comment type="caution">
    <text evidence="2">The sequence shown here is derived from an EMBL/GenBank/DDBJ whole genome shotgun (WGS) entry which is preliminary data.</text>
</comment>
<sequence length="236" mass="27368">MPINEGNIYHHFQPIFSLKDKKRIGYEGLLRSNDFTNPELFFQQAIINKQLFQLDTLSVYKALKTFRTNESNEKLFLNIFPSTIFNHGFSDFLNKLATEKLLSNQNITFELSEVETVRDLDQLKERIDTLRSYGISIAFDDVGKGKAYIQDIIELDPEYIKLDRYFSKDLHLSEKKQAFIYLILEYCRRYDISVILEGIETIKDLEIAQSLSIPLGQGYLLGRPQLLTNYASVSNG</sequence>
<dbReference type="SMART" id="SM00052">
    <property type="entry name" value="EAL"/>
    <property type="match status" value="1"/>
</dbReference>
<organism evidence="2 3">
    <name type="scientific">Metabacillus endolithicus</name>
    <dbReference type="NCBI Taxonomy" id="1535204"/>
    <lineage>
        <taxon>Bacteria</taxon>
        <taxon>Bacillati</taxon>
        <taxon>Bacillota</taxon>
        <taxon>Bacilli</taxon>
        <taxon>Bacillales</taxon>
        <taxon>Bacillaceae</taxon>
        <taxon>Metabacillus</taxon>
    </lineage>
</organism>